<dbReference type="SMART" id="SM00048">
    <property type="entry name" value="DEFSN"/>
    <property type="match status" value="46"/>
</dbReference>
<feature type="domain" description="Beta/alpha-defensin C-terminal" evidence="5">
    <location>
        <begin position="972"/>
        <end position="1001"/>
    </location>
</feature>
<comment type="subcellular location">
    <subcellularLocation>
        <location evidence="1">Secreted</location>
    </subcellularLocation>
</comment>
<feature type="domain" description="Beta/alpha-defensin C-terminal" evidence="5">
    <location>
        <begin position="2148"/>
        <end position="2177"/>
    </location>
</feature>
<feature type="domain" description="Beta/alpha-defensin C-terminal" evidence="5">
    <location>
        <begin position="2724"/>
        <end position="2753"/>
    </location>
</feature>
<feature type="domain" description="Beta/alpha-defensin C-terminal" evidence="5">
    <location>
        <begin position="2601"/>
        <end position="2630"/>
    </location>
</feature>
<feature type="domain" description="Beta/alpha-defensin C-terminal" evidence="5">
    <location>
        <begin position="1437"/>
        <end position="1466"/>
    </location>
</feature>
<feature type="compositionally biased region" description="Basic and acidic residues" evidence="4">
    <location>
        <begin position="387"/>
        <end position="400"/>
    </location>
</feature>
<evidence type="ECO:0000313" key="7">
    <source>
        <dbReference type="Proteomes" id="UP001286313"/>
    </source>
</evidence>
<feature type="domain" description="Beta/alpha-defensin C-terminal" evidence="5">
    <location>
        <begin position="849"/>
        <end position="878"/>
    </location>
</feature>
<feature type="domain" description="Beta/alpha-defensin C-terminal" evidence="5">
    <location>
        <begin position="2394"/>
        <end position="2423"/>
    </location>
</feature>
<dbReference type="InterPro" id="IPR006080">
    <property type="entry name" value="Beta/alpha-defensin_C"/>
</dbReference>
<feature type="domain" description="Beta/alpha-defensin C-terminal" evidence="5">
    <location>
        <begin position="3378"/>
        <end position="3407"/>
    </location>
</feature>
<evidence type="ECO:0000256" key="4">
    <source>
        <dbReference type="SAM" id="MobiDB-lite"/>
    </source>
</evidence>
<feature type="domain" description="Beta/alpha-defensin C-terminal" evidence="5">
    <location>
        <begin position="1863"/>
        <end position="1892"/>
    </location>
</feature>
<evidence type="ECO:0000259" key="5">
    <source>
        <dbReference type="SMART" id="SM00048"/>
    </source>
</evidence>
<accession>A0AAE1FTC6</accession>
<feature type="domain" description="Beta/alpha-defensin C-terminal" evidence="5">
    <location>
        <begin position="2640"/>
        <end position="2669"/>
    </location>
</feature>
<feature type="domain" description="Beta/alpha-defensin C-terminal" evidence="5">
    <location>
        <begin position="1521"/>
        <end position="1550"/>
    </location>
</feature>
<feature type="domain" description="Beta/alpha-defensin C-terminal" evidence="5">
    <location>
        <begin position="1275"/>
        <end position="1304"/>
    </location>
</feature>
<feature type="domain" description="Beta/alpha-defensin C-terminal" evidence="5">
    <location>
        <begin position="3009"/>
        <end position="3038"/>
    </location>
</feature>
<feature type="compositionally biased region" description="Basic residues" evidence="4">
    <location>
        <begin position="322"/>
        <end position="332"/>
    </location>
</feature>
<feature type="domain" description="Beta/alpha-defensin C-terminal" evidence="5">
    <location>
        <begin position="1986"/>
        <end position="2015"/>
    </location>
</feature>
<feature type="domain" description="Beta/alpha-defensin C-terminal" evidence="5">
    <location>
        <begin position="1902"/>
        <end position="1931"/>
    </location>
</feature>
<comment type="caution">
    <text evidence="6">The sequence shown here is derived from an EMBL/GenBank/DDBJ whole genome shotgun (WGS) entry which is preliminary data.</text>
</comment>
<feature type="domain" description="Beta/alpha-defensin C-terminal" evidence="5">
    <location>
        <begin position="2109"/>
        <end position="2138"/>
    </location>
</feature>
<feature type="domain" description="Beta/alpha-defensin C-terminal" evidence="5">
    <location>
        <begin position="2025"/>
        <end position="2054"/>
    </location>
</feature>
<feature type="domain" description="Beta/alpha-defensin C-terminal" evidence="5">
    <location>
        <begin position="1683"/>
        <end position="1712"/>
    </location>
</feature>
<feature type="domain" description="Beta/alpha-defensin C-terminal" evidence="5">
    <location>
        <begin position="3132"/>
        <end position="3161"/>
    </location>
</feature>
<feature type="domain" description="Beta/alpha-defensin C-terminal" evidence="5">
    <location>
        <begin position="1068"/>
        <end position="1097"/>
    </location>
</feature>
<feature type="domain" description="Beta/alpha-defensin C-terminal" evidence="5">
    <location>
        <begin position="810"/>
        <end position="839"/>
    </location>
</feature>
<gene>
    <name evidence="6" type="ORF">Pcinc_015968</name>
</gene>
<feature type="domain" description="Beta/alpha-defensin C-terminal" evidence="5">
    <location>
        <begin position="3339"/>
        <end position="3368"/>
    </location>
</feature>
<feature type="compositionally biased region" description="Basic residues" evidence="4">
    <location>
        <begin position="126"/>
        <end position="135"/>
    </location>
</feature>
<dbReference type="EMBL" id="JAWQEG010001438">
    <property type="protein sequence ID" value="KAK3879461.1"/>
    <property type="molecule type" value="Genomic_DNA"/>
</dbReference>
<keyword evidence="2" id="KW-0964">Secreted</keyword>
<feature type="domain" description="Beta/alpha-defensin C-terminal" evidence="5">
    <location>
        <begin position="933"/>
        <end position="962"/>
    </location>
</feature>
<feature type="domain" description="Beta/alpha-defensin C-terminal" evidence="5">
    <location>
        <begin position="2355"/>
        <end position="2384"/>
    </location>
</feature>
<dbReference type="GO" id="GO:0005576">
    <property type="term" value="C:extracellular region"/>
    <property type="evidence" value="ECO:0007669"/>
    <property type="project" value="UniProtKB-SubCell"/>
</dbReference>
<feature type="domain" description="Beta/alpha-defensin C-terminal" evidence="5">
    <location>
        <begin position="2517"/>
        <end position="2546"/>
    </location>
</feature>
<sequence>MRDVYKALFIYLQLHCECSQLSYPHSIMERKAWLIFGSTLLMVHFSILADALKSDPTDQSCSRRDGRCVKQDAQCQGQLTLAQDCPQGLLCCHGNTEVRLEKDVKKSSDDGKKSFLIQQAKEKRPSIKAKKKRPSKQAMQKHPSKQAKQKHPSKQAKQKHSSKQAKQKHSSKQAKQKHPSKQAKQKHPSKQAKQKHSSKQAKQKHPSKQAKQKHSSKQAKQKHPSKQAKQKHSSKQAKQKHPSKQAKQKHSSKQAKQKHPSKQAKQKHSSKQAKQKRLWKIANQYSMVKQPNRRTSRKPSKNKQKGNRKFPKNNSTSDQKTYKNKINQRRGKTNTQRNFSTHNVEEHEKKSSTNRGKLSEYGTRKTRVFKRKKKQKAHQQSKNKNSNSREVKYGTSEGHRNGKKHRSRKRGYKGSVVEKDKRGQGRKGVSRGKEKESDEKEEEKIKQGSTDKNLDGRRDERKKKKKRKRCKSLQSCKIHNGKCKKRKKCPPGKILPYNCSGKGCVCCRKSSDPACELMPACDDHFGECRKQCHSFERAVAGGCGSHCTCCTSRPAVCPAKQDTCAGTCIDGRFCPSHFQLSGTCSGDRDCVCCSSNSTLQDICTTKGGTCRDTCSSNEKIYGTCGSNLGHCCIPTEACGLMPACDDHFGECRKQCHSFERAVAGGCGSHCTCCTSRPAVCPATQDTCAGTCIDGRFCPSHFQLSGTCSGDRDCVCCSSNSTLQDMCTTKGGTCRDTCSSNEKIYGTCGSNLGHCCIPTEACELMPACDDHFGECRKQCHSFERAVAGGCGSHCTCCTSRPAVCPATQDTCAGTCIDGRFCPSHFQLSGTCSGDRDCVCCSSNSTLQDICTTKGGTCRDTCSSNEKIYGTCGSNLGHCCIPTEACGLMPACDDHFGECRKQCHSFERAVAGGCGSHCTCCTSRPAVCPATQDTCAGTCIDGRFCPSHFQLSGTCSGDRDCVCCSSNSTLQDMCTTKGGTCRDTCSSNEKIYGTCGSNLGHCCIPTEACGLMPACDDHFGECRKQCHSFERAVAGGCGRHCTCCTSRPAVCPATQVTCAGTSNSTLQDMCTTKGGTCRETCSSNEKIYGTCGSNLGHCCIPTEACGLMPACDDHFGECRKQCHSFERAVAGGCGSHCTCCTSRPAVCPATQDTCAGTCIDGRFCPSHFQLSGTCSGDRDCVCCSSNSTLQDICTTKGGTCRDTCSSNEKIYGTCGSNLGHCCIPTEACGLMPACDDHFGECRKQCHSFERAVAGGCGSHCTCCTSRPAVCPATQDTCAGTCIDGRFCPSHFQLSGTCSGDRDCVCCSSNSTLQDICTTKGGTCRDTCSSNEKIYGTCGSNLGHCCIPTEACGLMPACDDHFGECRKQCHSFERAVAGGCGSHCTCCTSRPAVCPATQDTCAGTCIDGRFCPSHFQLSGTCSGDRDCVCCSSNSTLQDMCTTKGGTCRDTCSSNEKIYGTCGSNLGHCCIPTEACELMPACDDHFGECRKQCHSFERAVAGGCGSHCTCCTSRPAVCPAKQDTCAGTCIDGRFCPSHFQLSGNCSGDRDCVCCSSNSTLQDICTTKGGTCRDTCSSNEKIYGTCGSNLGHCCIPTEACGLMPACDDHFGECRKQCHSFERAVAGGCGSHCTCCTSRPAVCPATQDTCAGTCIDGRFCPSHFQLSGTCSGDRDCVCCSSNSTLQDICTTKGGTCRDTCSSNEKIYGTCGSNLGHCCIPTEACGLMPACDDHFGECRKQCHSFERAVAGGCGRHCTCCTSRPAVCPATQVTCAGTSNSTLQDMCTTKGGTCRETCSSNEKIYGTCGSNLGHCCIPTEACGLMPACDDHFGECRKQCHSFERAVAGGCGSHCTCCTSRPAVCPATQDTCAGTCIDGRFCPSHFQLSGTCSGDRDCVCCSSNSTLQDICTTKGGTCRDTCSSNEKIYGTCGSNLGHCCIPTEACGLMPACDDHFGECRKQCHSFERAVAGGCGSHCTCCTSRPAVCPATQDTCAGTCIDGRFCPSHFQLSGTCSGDRDCVCCSSNSTLQDICTTKGGTCRDTCSSNEKIYGTCGSNLGHCCIPTEACGLMPACDDHFGECRKQCHSFERAVAGGCGSHCTCCTSRPAVCPATQDTCAGTCIDGRFCPSHFQLSGTCSGDRDCVCCSSNSTLQDICTTKGGTCRDTCSSNEKIYGTCGSNLGHCCIPTEACELMPACDDHFGECRKQCHSFERAVAGGCGSHCTCCTSRPAVCPAKQDTCAGTCIDGRFCPSHFQLSGNCSGDRDCVCCSSNSTLQDICTTKGGTCRDTCSSNEKIYGTCGSNLGHCCIPTEACGLMPACDDHFGECRKQCHSFERAVAGGCGSHCTCCTSRPAVCPATQDTCAGTCIDGRFCPSHFQLSGTCSGDRDCVCCSSNSTLQDICTTKGGTCRDTCSSNEKIYGTCGSNLGHCCIPTEACELMPACDDHFGECRKQCHSFERAVAGGCGSHCTCCTSRPAVCPAKQDTCAGTCIDGRFCPSHFQLSGNCSGDRDCVCCSSNSTLQDICTTKGGTCRDTCSSNEKIYGTCGSNLGHCCIPTEACGLMPACDDHFGECRKQCHSFERAVAGGCGSHCTCCTSRPAVCPATQDTCAGTCIDGRFCPSHFQLSGTCSGDRDCVCCSSNSTLQDICTTKGGTCRDTCSSNEKIYGTCGSNLGHCCIPTEACELMPACDDHFGECRKQCHSFERAVAGGCGSHCTCCTSRPAVCPAKQDTCAGTCIDGRFCPSHFQLSGNCSGDRDCVCCSSNSTLQDICTTKGGTCRDTCSSNEKIYGTCGSNLGHCCIPTEACGLMPACDDHFGECRKQCHSFERAVAGGCGSHCTCCTSRPAVCPATQDTCAGTCIDGRFCPSHFQLSGTCSGDRDCVCCSSNSTLQDICTTKGGTCRDTCSSNEKIYGTCGSNLGHCCIPTEACELMPACDDHFGECRKQCHSFERAVAGGCGSHCTCCTSRPAVCPAKQDTCAGTCIDGRFCPSHFQLSGNCSGDRDCVCCSSNSTLQDICTTKGGTCRDTCSSNEKIYGTCGSNLGHCCIPTEACGLMPACDDHFGECRKQCHSFERAVAGGCGSHCTCCTSRPAVCPATQDTCAGTCIDGRFCPSHFQLSGTCSGDRDCVCCSSNSTLQDICTTKGGTCRDTCSSNEKIYGTCGSNLGHCCIPTEACELMPACDDHFGECRKQCHSFERAVAGGCGSHCTCCTSRPAVCPAKQDTCAGTCIDGRFCPSHFQLSGNCSGDRDCVCCSSNSTLQDICTTKGGTCRDTCSSNEKIYGTCGSNLGHCCIPTEACGLMPACDDHFGECRKQCHSFERAVAGGCGSHCTCCTSRPAVCPATQDTCAGTCIDGRFCPSHFQLSGTCSGDRDCVCCSSNSTLQDMCTTKGGTCRDTCSSNEKIYGTCGSNLGHCCISTACGLMPACDDHFGECRKQCHSFERAVAGGCGSHCTCCTSRPAVCPATQDTCAGTCIDGRFCPSYFQLSDVCSGDRDCVCCFCK</sequence>
<feature type="domain" description="Beta/alpha-defensin C-terminal" evidence="5">
    <location>
        <begin position="1398"/>
        <end position="1427"/>
    </location>
</feature>
<feature type="compositionally biased region" description="Basic and acidic residues" evidence="4">
    <location>
        <begin position="103"/>
        <end position="113"/>
    </location>
</feature>
<organism evidence="6 7">
    <name type="scientific">Petrolisthes cinctipes</name>
    <name type="common">Flat porcelain crab</name>
    <dbReference type="NCBI Taxonomy" id="88211"/>
    <lineage>
        <taxon>Eukaryota</taxon>
        <taxon>Metazoa</taxon>
        <taxon>Ecdysozoa</taxon>
        <taxon>Arthropoda</taxon>
        <taxon>Crustacea</taxon>
        <taxon>Multicrustacea</taxon>
        <taxon>Malacostraca</taxon>
        <taxon>Eumalacostraca</taxon>
        <taxon>Eucarida</taxon>
        <taxon>Decapoda</taxon>
        <taxon>Pleocyemata</taxon>
        <taxon>Anomura</taxon>
        <taxon>Galatheoidea</taxon>
        <taxon>Porcellanidae</taxon>
        <taxon>Petrolisthes</taxon>
    </lineage>
</organism>
<feature type="domain" description="Beta/alpha-defensin C-terminal" evidence="5">
    <location>
        <begin position="1560"/>
        <end position="1589"/>
    </location>
</feature>
<feature type="domain" description="Beta/alpha-defensin C-terminal" evidence="5">
    <location>
        <begin position="1191"/>
        <end position="1220"/>
    </location>
</feature>
<feature type="compositionally biased region" description="Basic residues" evidence="4">
    <location>
        <begin position="460"/>
        <end position="471"/>
    </location>
</feature>
<feature type="region of interest" description="Disordered" evidence="4">
    <location>
        <begin position="103"/>
        <end position="473"/>
    </location>
</feature>
<feature type="domain" description="Beta/alpha-defensin C-terminal" evidence="5">
    <location>
        <begin position="1314"/>
        <end position="1343"/>
    </location>
</feature>
<evidence type="ECO:0000256" key="1">
    <source>
        <dbReference type="ARBA" id="ARBA00004613"/>
    </source>
</evidence>
<feature type="domain" description="Beta/alpha-defensin C-terminal" evidence="5">
    <location>
        <begin position="1779"/>
        <end position="1808"/>
    </location>
</feature>
<feature type="domain" description="Beta/alpha-defensin C-terminal" evidence="5">
    <location>
        <begin position="3093"/>
        <end position="3122"/>
    </location>
</feature>
<keyword evidence="7" id="KW-1185">Reference proteome</keyword>
<feature type="compositionally biased region" description="Polar residues" evidence="4">
    <location>
        <begin position="333"/>
        <end position="342"/>
    </location>
</feature>
<feature type="domain" description="Beta/alpha-defensin C-terminal" evidence="5">
    <location>
        <begin position="603"/>
        <end position="632"/>
    </location>
</feature>
<feature type="compositionally biased region" description="Basic and acidic residues" evidence="4">
    <location>
        <begin position="431"/>
        <end position="446"/>
    </location>
</feature>
<feature type="domain" description="Beta/alpha-defensin C-terminal" evidence="5">
    <location>
        <begin position="687"/>
        <end position="716"/>
    </location>
</feature>
<keyword evidence="3" id="KW-1015">Disulfide bond</keyword>
<feature type="domain" description="Beta/alpha-defensin C-terminal" evidence="5">
    <location>
        <begin position="2271"/>
        <end position="2300"/>
    </location>
</feature>
<reference evidence="6" key="1">
    <citation type="submission" date="2023-10" db="EMBL/GenBank/DDBJ databases">
        <title>Genome assemblies of two species of porcelain crab, Petrolisthes cinctipes and Petrolisthes manimaculis (Anomura: Porcellanidae).</title>
        <authorList>
            <person name="Angst P."/>
        </authorList>
    </citation>
    <scope>NUCLEOTIDE SEQUENCE</scope>
    <source>
        <strain evidence="6">PB745_01</strain>
        <tissue evidence="6">Gill</tissue>
    </source>
</reference>
<protein>
    <recommendedName>
        <fullName evidence="5">Beta/alpha-defensin C-terminal domain-containing protein</fullName>
    </recommendedName>
</protein>
<feature type="domain" description="Beta/alpha-defensin C-terminal" evidence="5">
    <location>
        <begin position="564"/>
        <end position="593"/>
    </location>
</feature>
<feature type="domain" description="Beta/alpha-defensin C-terminal" evidence="5">
    <location>
        <begin position="2847"/>
        <end position="2876"/>
    </location>
</feature>
<feature type="domain" description="Beta/alpha-defensin C-terminal" evidence="5">
    <location>
        <begin position="1152"/>
        <end position="1181"/>
    </location>
</feature>
<feature type="domain" description="Beta/alpha-defensin C-terminal" evidence="5">
    <location>
        <begin position="3216"/>
        <end position="3245"/>
    </location>
</feature>
<evidence type="ECO:0000256" key="2">
    <source>
        <dbReference type="ARBA" id="ARBA00022525"/>
    </source>
</evidence>
<dbReference type="Proteomes" id="UP001286313">
    <property type="component" value="Unassembled WGS sequence"/>
</dbReference>
<feature type="domain" description="Beta/alpha-defensin C-terminal" evidence="5">
    <location>
        <begin position="2970"/>
        <end position="2999"/>
    </location>
</feature>
<feature type="compositionally biased region" description="Basic residues" evidence="4">
    <location>
        <begin position="364"/>
        <end position="381"/>
    </location>
</feature>
<feature type="domain" description="Beta/alpha-defensin C-terminal" evidence="5">
    <location>
        <begin position="1644"/>
        <end position="1673"/>
    </location>
</feature>
<feature type="compositionally biased region" description="Basic residues" evidence="4">
    <location>
        <begin position="401"/>
        <end position="412"/>
    </location>
</feature>
<feature type="compositionally biased region" description="Basic residues" evidence="4">
    <location>
        <begin position="142"/>
        <end position="279"/>
    </location>
</feature>
<proteinExistence type="predicted"/>
<feature type="domain" description="Beta/alpha-defensin C-terminal" evidence="5">
    <location>
        <begin position="726"/>
        <end position="755"/>
    </location>
</feature>
<feature type="domain" description="Beta/alpha-defensin C-terminal" evidence="5">
    <location>
        <begin position="2886"/>
        <end position="2915"/>
    </location>
</feature>
<feature type="domain" description="Beta/alpha-defensin C-terminal" evidence="5">
    <location>
        <begin position="2232"/>
        <end position="2261"/>
    </location>
</feature>
<feature type="compositionally biased region" description="Basic residues" evidence="4">
    <location>
        <begin position="291"/>
        <end position="311"/>
    </location>
</feature>
<feature type="domain" description="Beta/alpha-defensin C-terminal" evidence="5">
    <location>
        <begin position="2478"/>
        <end position="2507"/>
    </location>
</feature>
<evidence type="ECO:0000256" key="3">
    <source>
        <dbReference type="ARBA" id="ARBA00023157"/>
    </source>
</evidence>
<feature type="domain" description="Beta/alpha-defensin C-terminal" evidence="5">
    <location>
        <begin position="2763"/>
        <end position="2792"/>
    </location>
</feature>
<name>A0AAE1FTC6_PETCI</name>
<feature type="domain" description="Beta/alpha-defensin C-terminal" evidence="5">
    <location>
        <begin position="3255"/>
        <end position="3284"/>
    </location>
</feature>
<evidence type="ECO:0000313" key="6">
    <source>
        <dbReference type="EMBL" id="KAK3879461.1"/>
    </source>
</evidence>
<dbReference type="GO" id="GO:0006952">
    <property type="term" value="P:defense response"/>
    <property type="evidence" value="ECO:0007669"/>
    <property type="project" value="InterPro"/>
</dbReference>